<keyword evidence="2" id="KW-0560">Oxidoreductase</keyword>
<organism evidence="5 6">
    <name type="scientific">Aeromicrobium wangtongii</name>
    <dbReference type="NCBI Taxonomy" id="2969247"/>
    <lineage>
        <taxon>Bacteria</taxon>
        <taxon>Bacillati</taxon>
        <taxon>Actinomycetota</taxon>
        <taxon>Actinomycetes</taxon>
        <taxon>Propionibacteriales</taxon>
        <taxon>Nocardioidaceae</taxon>
        <taxon>Aeromicrobium</taxon>
    </lineage>
</organism>
<accession>A0ABY5M308</accession>
<gene>
    <name evidence="5" type="ORF">NQV15_12085</name>
</gene>
<dbReference type="SUPFAM" id="SSF51905">
    <property type="entry name" value="FAD/NAD(P)-binding domain"/>
    <property type="match status" value="1"/>
</dbReference>
<protein>
    <submittedName>
        <fullName evidence="5">FAD-dependent oxidoreductase</fullName>
    </submittedName>
</protein>
<dbReference type="InterPro" id="IPR050097">
    <property type="entry name" value="Ferredoxin-NADP_redctase_2"/>
</dbReference>
<name>A0ABY5M308_9ACTN</name>
<evidence type="ECO:0000256" key="2">
    <source>
        <dbReference type="ARBA" id="ARBA00023002"/>
    </source>
</evidence>
<dbReference type="Pfam" id="PF07992">
    <property type="entry name" value="Pyr_redox_2"/>
    <property type="match status" value="1"/>
</dbReference>
<dbReference type="RefSeq" id="WP_232400129.1">
    <property type="nucleotide sequence ID" value="NZ_CP102173.1"/>
</dbReference>
<evidence type="ECO:0000256" key="3">
    <source>
        <dbReference type="ARBA" id="ARBA00048132"/>
    </source>
</evidence>
<evidence type="ECO:0000313" key="6">
    <source>
        <dbReference type="Proteomes" id="UP001316184"/>
    </source>
</evidence>
<keyword evidence="6" id="KW-1185">Reference proteome</keyword>
<comment type="catalytic activity">
    <reaction evidence="3">
        <text>[thioredoxin]-dithiol + NADP(+) = [thioredoxin]-disulfide + NADPH + H(+)</text>
        <dbReference type="Rhea" id="RHEA:20345"/>
        <dbReference type="Rhea" id="RHEA-COMP:10698"/>
        <dbReference type="Rhea" id="RHEA-COMP:10700"/>
        <dbReference type="ChEBI" id="CHEBI:15378"/>
        <dbReference type="ChEBI" id="CHEBI:29950"/>
        <dbReference type="ChEBI" id="CHEBI:50058"/>
        <dbReference type="ChEBI" id="CHEBI:57783"/>
        <dbReference type="ChEBI" id="CHEBI:58349"/>
        <dbReference type="EC" id="1.8.1.9"/>
    </reaction>
</comment>
<dbReference type="InterPro" id="IPR036188">
    <property type="entry name" value="FAD/NAD-bd_sf"/>
</dbReference>
<feature type="domain" description="FAD/NAD(P)-binding" evidence="4">
    <location>
        <begin position="237"/>
        <end position="539"/>
    </location>
</feature>
<dbReference type="InterPro" id="IPR023753">
    <property type="entry name" value="FAD/NAD-binding_dom"/>
</dbReference>
<reference evidence="5 6" key="1">
    <citation type="submission" date="2022-08" db="EMBL/GenBank/DDBJ databases">
        <title>novel species in genus Aeromicrobium.</title>
        <authorList>
            <person name="Ye L."/>
        </authorList>
    </citation>
    <scope>NUCLEOTIDE SEQUENCE [LARGE SCALE GENOMIC DNA]</scope>
    <source>
        <strain evidence="6">zg-Y1379</strain>
    </source>
</reference>
<keyword evidence="1" id="KW-0285">Flavoprotein</keyword>
<dbReference type="PRINTS" id="PR00368">
    <property type="entry name" value="FADPNR"/>
</dbReference>
<evidence type="ECO:0000259" key="4">
    <source>
        <dbReference type="Pfam" id="PF07992"/>
    </source>
</evidence>
<dbReference type="Gene3D" id="3.50.50.60">
    <property type="entry name" value="FAD/NAD(P)-binding domain"/>
    <property type="match status" value="2"/>
</dbReference>
<evidence type="ECO:0000256" key="1">
    <source>
        <dbReference type="ARBA" id="ARBA00022630"/>
    </source>
</evidence>
<sequence length="555" mass="59334">MSESPRQRPVILLVSSRTHRDALEDEFRSRYWRDYDVRTLEGIDGAADAAAALVHDGHPIALLGVDHTLEGDPLALVDELRRLSPSSRRIVLVSMASFREALDELRPALAVGRLDTYLLIPQGPRDEEFHTAIAEYLSEWATTTSGPEVAGVRIVDDGRQPAVAGIRDFLDRMGAPWTRYRPDSPVGRELLAEVGRDAPLPLVAAFDRPAITGATERLVASAFYGSPRDLGDDYVADLLIIGAGPAGLAAAVYGASEGLRTVVLDPEAVGGQAGTSSMIRNYLGFPRGVSGMRLAFRARLQATRFGARIFTGHAVDAMTLGDVHEVSYGDGVLRARSVLIACGVRYRRLGVPALEALVGTGVHYGAAASVAREMEGRDVMIVGGGNSAGQAAIHLARFARSVTMVIRRPSLGETMSSYLVDEIATHDDISVSTRSRVTDGGGDGRLEWVLLEGEHGEPQRMPIDGLFLLLGAEPGTDWLPDEVVRDDRGFVLTGRDIPKDRWRDGRPPAPLETTVPGVFAAGDVRAGSMKRVASASGEGAGAVSQVHAHLAPAPD</sequence>
<evidence type="ECO:0000313" key="5">
    <source>
        <dbReference type="EMBL" id="UUP12593.1"/>
    </source>
</evidence>
<dbReference type="Proteomes" id="UP001316184">
    <property type="component" value="Chromosome"/>
</dbReference>
<dbReference type="EMBL" id="CP102173">
    <property type="protein sequence ID" value="UUP12593.1"/>
    <property type="molecule type" value="Genomic_DNA"/>
</dbReference>
<dbReference type="PANTHER" id="PTHR48105">
    <property type="entry name" value="THIOREDOXIN REDUCTASE 1-RELATED-RELATED"/>
    <property type="match status" value="1"/>
</dbReference>
<proteinExistence type="predicted"/>
<dbReference type="PRINTS" id="PR00469">
    <property type="entry name" value="PNDRDTASEII"/>
</dbReference>